<dbReference type="RefSeq" id="WP_160795283.1">
    <property type="nucleotide sequence ID" value="NZ_CANMWR010000005.1"/>
</dbReference>
<sequence length="76" mass="8120">MINFKTVFAIALLSASTAATADEIVIDTTDLHAAISAQLAEGLEQMQQDLNEDLNAILVAQKDEQTDTSVSAQRAE</sequence>
<dbReference type="Proteomes" id="UP000474778">
    <property type="component" value="Unassembled WGS sequence"/>
</dbReference>
<gene>
    <name evidence="2" type="ORF">GNT65_08640</name>
</gene>
<evidence type="ECO:0000256" key="1">
    <source>
        <dbReference type="SAM" id="SignalP"/>
    </source>
</evidence>
<feature type="chain" id="PRO_5026879808" evidence="1">
    <location>
        <begin position="22"/>
        <end position="76"/>
    </location>
</feature>
<keyword evidence="1" id="KW-0732">Signal</keyword>
<reference evidence="2 3" key="1">
    <citation type="submission" date="2019-12" db="EMBL/GenBank/DDBJ databases">
        <title>Shewanella insulae sp. nov., isolated from a tidal flat.</title>
        <authorList>
            <person name="Yoon J.-H."/>
        </authorList>
    </citation>
    <scope>NUCLEOTIDE SEQUENCE [LARGE SCALE GENOMIC DNA]</scope>
    <source>
        <strain evidence="2 3">JBTF-M18</strain>
    </source>
</reference>
<comment type="caution">
    <text evidence="2">The sequence shown here is derived from an EMBL/GenBank/DDBJ whole genome shotgun (WGS) entry which is preliminary data.</text>
</comment>
<feature type="signal peptide" evidence="1">
    <location>
        <begin position="1"/>
        <end position="21"/>
    </location>
</feature>
<evidence type="ECO:0000313" key="3">
    <source>
        <dbReference type="Proteomes" id="UP000474778"/>
    </source>
</evidence>
<dbReference type="EMBL" id="WRPA01000006">
    <property type="protein sequence ID" value="MXR68737.1"/>
    <property type="molecule type" value="Genomic_DNA"/>
</dbReference>
<accession>A0A6L7HWL2</accession>
<organism evidence="2 3">
    <name type="scientific">Shewanella insulae</name>
    <dbReference type="NCBI Taxonomy" id="2681496"/>
    <lineage>
        <taxon>Bacteria</taxon>
        <taxon>Pseudomonadati</taxon>
        <taxon>Pseudomonadota</taxon>
        <taxon>Gammaproteobacteria</taxon>
        <taxon>Alteromonadales</taxon>
        <taxon>Shewanellaceae</taxon>
        <taxon>Shewanella</taxon>
    </lineage>
</organism>
<proteinExistence type="predicted"/>
<protein>
    <submittedName>
        <fullName evidence="2">Uncharacterized protein</fullName>
    </submittedName>
</protein>
<dbReference type="AlphaFoldDB" id="A0A6L7HWL2"/>
<name>A0A6L7HWL2_9GAMM</name>
<keyword evidence="3" id="KW-1185">Reference proteome</keyword>
<evidence type="ECO:0000313" key="2">
    <source>
        <dbReference type="EMBL" id="MXR68737.1"/>
    </source>
</evidence>